<feature type="signal peptide" evidence="1">
    <location>
        <begin position="1"/>
        <end position="19"/>
    </location>
</feature>
<keyword evidence="4" id="KW-1185">Reference proteome</keyword>
<evidence type="ECO:0000259" key="2">
    <source>
        <dbReference type="Pfam" id="PF07007"/>
    </source>
</evidence>
<evidence type="ECO:0000313" key="4">
    <source>
        <dbReference type="Proteomes" id="UP000239477"/>
    </source>
</evidence>
<evidence type="ECO:0000256" key="1">
    <source>
        <dbReference type="SAM" id="SignalP"/>
    </source>
</evidence>
<dbReference type="Gene3D" id="1.20.1270.180">
    <property type="match status" value="1"/>
</dbReference>
<dbReference type="InterPro" id="IPR009739">
    <property type="entry name" value="LprI-like_N"/>
</dbReference>
<reference evidence="3 4" key="1">
    <citation type="submission" date="2017-09" db="EMBL/GenBank/DDBJ databases">
        <title>Genomic, metabolic, and phenotypic characteristics of bacterial isolates from the natural microbiome of the model nematode Caenorhabditis elegans.</title>
        <authorList>
            <person name="Zimmermann J."/>
            <person name="Obeng N."/>
            <person name="Yang W."/>
            <person name="Obeng O."/>
            <person name="Kissoyan K."/>
            <person name="Pees B."/>
            <person name="Dirksen P."/>
            <person name="Hoppner M."/>
            <person name="Franke A."/>
            <person name="Rosenstiel P."/>
            <person name="Leippe M."/>
            <person name="Dierking K."/>
            <person name="Kaleta C."/>
            <person name="Schulenburg H."/>
        </authorList>
    </citation>
    <scope>NUCLEOTIDE SEQUENCE [LARGE SCALE GENOMIC DNA]</scope>
    <source>
        <strain evidence="3 4">MYb73</strain>
    </source>
</reference>
<gene>
    <name evidence="3" type="ORF">CLM73_04370</name>
</gene>
<dbReference type="AlphaFoldDB" id="A0A2S0I351"/>
<proteinExistence type="predicted"/>
<feature type="domain" description="Lysozyme inhibitor LprI-like N-terminal" evidence="2">
    <location>
        <begin position="25"/>
        <end position="83"/>
    </location>
</feature>
<protein>
    <recommendedName>
        <fullName evidence="2">Lysozyme inhibitor LprI-like N-terminal domain-containing protein</fullName>
    </recommendedName>
</protein>
<keyword evidence="1" id="KW-0732">Signal</keyword>
<organism evidence="3 4">
    <name type="scientific">Achromobacter spanius</name>
    <dbReference type="NCBI Taxonomy" id="217203"/>
    <lineage>
        <taxon>Bacteria</taxon>
        <taxon>Pseudomonadati</taxon>
        <taxon>Pseudomonadota</taxon>
        <taxon>Betaproteobacteria</taxon>
        <taxon>Burkholderiales</taxon>
        <taxon>Alcaligenaceae</taxon>
        <taxon>Achromobacter</taxon>
    </lineage>
</organism>
<dbReference type="Proteomes" id="UP000239477">
    <property type="component" value="Chromosome"/>
</dbReference>
<dbReference type="RefSeq" id="WP_105237460.1">
    <property type="nucleotide sequence ID" value="NZ_CP023270.1"/>
</dbReference>
<dbReference type="OrthoDB" id="8654699at2"/>
<dbReference type="EMBL" id="CP023270">
    <property type="protein sequence ID" value="AVJ26404.1"/>
    <property type="molecule type" value="Genomic_DNA"/>
</dbReference>
<dbReference type="Pfam" id="PF07007">
    <property type="entry name" value="LprI"/>
    <property type="match status" value="1"/>
</dbReference>
<name>A0A2S0I351_9BURK</name>
<accession>A0A2S0I351</accession>
<evidence type="ECO:0000313" key="3">
    <source>
        <dbReference type="EMBL" id="AVJ26404.1"/>
    </source>
</evidence>
<sequence length="223" mass="24118">MIRYLVLSASLAMAGSAVAAPSFNCAKASTPVEKSLCGNSRLGDQDAAIAKQYKAVRDELDAQGAKALVADQKYFLGVRDRAYAEPYVQSTPFEALTDTMRYRLEFLKAINPKPADGFVGKWRNIEGEIEVTQNSRGEFLVAANSARPYNGNWVCDLSGRGIVSGDTLTVIYQDGPPWTLTLKRRGAVLETLETPPVGVKNEGFGPPFCGMNGSLAGSWFAVR</sequence>
<feature type="chain" id="PRO_5015752940" description="Lysozyme inhibitor LprI-like N-terminal domain-containing protein" evidence="1">
    <location>
        <begin position="20"/>
        <end position="223"/>
    </location>
</feature>